<evidence type="ECO:0000313" key="8">
    <source>
        <dbReference type="EMBL" id="SDV46155.1"/>
    </source>
</evidence>
<evidence type="ECO:0000256" key="3">
    <source>
        <dbReference type="ARBA" id="ARBA00022679"/>
    </source>
</evidence>
<dbReference type="InterPro" id="IPR003594">
    <property type="entry name" value="HATPase_dom"/>
</dbReference>
<dbReference type="EMBL" id="FNLO01000001">
    <property type="protein sequence ID" value="SDV46155.1"/>
    <property type="molecule type" value="Genomic_DNA"/>
</dbReference>
<comment type="catalytic activity">
    <reaction evidence="1">
        <text>ATP + protein L-histidine = ADP + protein N-phospho-L-histidine.</text>
        <dbReference type="EC" id="2.7.13.3"/>
    </reaction>
</comment>
<evidence type="ECO:0000256" key="2">
    <source>
        <dbReference type="ARBA" id="ARBA00012438"/>
    </source>
</evidence>
<keyword evidence="5" id="KW-0902">Two-component regulatory system</keyword>
<sequence>MNAVPGARVARRRAGRAAAWLAGCLLIVLGWLSTSVALAASAAGGETAPDLSFKHALFAPAAGAMPPREGWTAVRLPDNWRRSHPRLAGFAWYRIPFDLHAPPEQPMVLFVPHVALAAEFWLNGSLLNPGVRFDGPDGSLGARMADEPVHLILPTGLFRSGRNVLEIRLQGSEKVRSGLSAIRLAPEHAVRSSWRWRYAMQVVIPYAMLVVLGAALCFLAAHIWLQRRLTVVHLLLMVAVISTTSYTFLELPIMRGEEQTVRVGITTSMYWMLCVFGYRMSGVRIRGLLWVIHISSALTLLAALALTIAGEASDRLWLITWLHVAVRAVVVALLLRHAWQRRSTKLALLGLTAALWLVTIAQSNLILMELLPWDAFRWSIVGAAPFCVVLLFFFAERFILDRDKAASEQRAAIQAERNRILQDMHDGMGSHLITALHLARREDVNRAELARTIEESLQDLRLIIDSLDLTEQDLLPLLGNLRFRLAPRLRALGITLEWDVRPPLPELDYLTPDSALAVLRIVQEAINNALQHAAPTHIRLSARADGDAVYVQVVDDGRGFDGAPRSTGSRGLSGMRLRAARLQAALSIDSSSAGTEVTLRLPVSLHAVGGEMARGFAWRRTGAA</sequence>
<feature type="transmembrane region" description="Helical" evidence="6">
    <location>
        <begin position="378"/>
        <end position="400"/>
    </location>
</feature>
<dbReference type="InterPro" id="IPR005467">
    <property type="entry name" value="His_kinase_dom"/>
</dbReference>
<evidence type="ECO:0000256" key="6">
    <source>
        <dbReference type="SAM" id="Phobius"/>
    </source>
</evidence>
<evidence type="ECO:0000259" key="7">
    <source>
        <dbReference type="PROSITE" id="PS50109"/>
    </source>
</evidence>
<dbReference type="AlphaFoldDB" id="A0A1H2PIS6"/>
<feature type="domain" description="Histidine kinase" evidence="7">
    <location>
        <begin position="419"/>
        <end position="605"/>
    </location>
</feature>
<dbReference type="PANTHER" id="PTHR24421">
    <property type="entry name" value="NITRATE/NITRITE SENSOR PROTEIN NARX-RELATED"/>
    <property type="match status" value="1"/>
</dbReference>
<dbReference type="SUPFAM" id="SSF49785">
    <property type="entry name" value="Galactose-binding domain-like"/>
    <property type="match status" value="1"/>
</dbReference>
<dbReference type="GO" id="GO:0000160">
    <property type="term" value="P:phosphorelay signal transduction system"/>
    <property type="evidence" value="ECO:0007669"/>
    <property type="project" value="UniProtKB-KW"/>
</dbReference>
<dbReference type="CDD" id="cd16917">
    <property type="entry name" value="HATPase_UhpB-NarQ-NarX-like"/>
    <property type="match status" value="1"/>
</dbReference>
<keyword evidence="3" id="KW-0808">Transferase</keyword>
<evidence type="ECO:0000313" key="9">
    <source>
        <dbReference type="Proteomes" id="UP000243719"/>
    </source>
</evidence>
<evidence type="ECO:0000256" key="1">
    <source>
        <dbReference type="ARBA" id="ARBA00000085"/>
    </source>
</evidence>
<evidence type="ECO:0000256" key="4">
    <source>
        <dbReference type="ARBA" id="ARBA00022777"/>
    </source>
</evidence>
<gene>
    <name evidence="8" type="ORF">SAMN05216551_101127</name>
</gene>
<dbReference type="Gene3D" id="2.60.120.260">
    <property type="entry name" value="Galactose-binding domain-like"/>
    <property type="match status" value="1"/>
</dbReference>
<feature type="transmembrane region" description="Helical" evidence="6">
    <location>
        <begin position="261"/>
        <end position="278"/>
    </location>
</feature>
<keyword evidence="6" id="KW-0472">Membrane</keyword>
<dbReference type="InterPro" id="IPR036890">
    <property type="entry name" value="HATPase_C_sf"/>
</dbReference>
<feature type="transmembrane region" description="Helical" evidence="6">
    <location>
        <begin position="203"/>
        <end position="224"/>
    </location>
</feature>
<proteinExistence type="predicted"/>
<dbReference type="EC" id="2.7.13.3" evidence="2"/>
<dbReference type="SUPFAM" id="SSF55874">
    <property type="entry name" value="ATPase domain of HSP90 chaperone/DNA topoisomerase II/histidine kinase"/>
    <property type="match status" value="1"/>
</dbReference>
<dbReference type="Pfam" id="PF02518">
    <property type="entry name" value="HATPase_c"/>
    <property type="match status" value="1"/>
</dbReference>
<feature type="transmembrane region" description="Helical" evidence="6">
    <location>
        <begin position="347"/>
        <end position="366"/>
    </location>
</feature>
<dbReference type="PROSITE" id="PS50109">
    <property type="entry name" value="HIS_KIN"/>
    <property type="match status" value="1"/>
</dbReference>
<reference evidence="9" key="1">
    <citation type="submission" date="2016-09" db="EMBL/GenBank/DDBJ databases">
        <authorList>
            <person name="Varghese N."/>
            <person name="Submissions S."/>
        </authorList>
    </citation>
    <scope>NUCLEOTIDE SEQUENCE [LARGE SCALE GENOMIC DNA]</scope>
    <source>
        <strain evidence="9">JS23</strain>
    </source>
</reference>
<name>A0A1H2PIS6_9BURK</name>
<dbReference type="PANTHER" id="PTHR24421:SF10">
    <property type="entry name" value="NITRATE_NITRITE SENSOR PROTEIN NARQ"/>
    <property type="match status" value="1"/>
</dbReference>
<dbReference type="GO" id="GO:0004673">
    <property type="term" value="F:protein histidine kinase activity"/>
    <property type="evidence" value="ECO:0007669"/>
    <property type="project" value="UniProtKB-EC"/>
</dbReference>
<keyword evidence="6" id="KW-1133">Transmembrane helix</keyword>
<dbReference type="SMART" id="SM00387">
    <property type="entry name" value="HATPase_c"/>
    <property type="match status" value="1"/>
</dbReference>
<dbReference type="OrthoDB" id="9147043at2"/>
<feature type="transmembrane region" description="Helical" evidence="6">
    <location>
        <begin position="231"/>
        <end position="249"/>
    </location>
</feature>
<accession>A0A1H2PIS6</accession>
<dbReference type="InterPro" id="IPR008979">
    <property type="entry name" value="Galactose-bd-like_sf"/>
</dbReference>
<keyword evidence="4 8" id="KW-0418">Kinase</keyword>
<feature type="transmembrane region" description="Helical" evidence="6">
    <location>
        <begin position="290"/>
        <end position="310"/>
    </location>
</feature>
<evidence type="ECO:0000256" key="5">
    <source>
        <dbReference type="ARBA" id="ARBA00023012"/>
    </source>
</evidence>
<dbReference type="InterPro" id="IPR050482">
    <property type="entry name" value="Sensor_HK_TwoCompSys"/>
</dbReference>
<organism evidence="8 9">
    <name type="scientific">Chitinasiproducens palmae</name>
    <dbReference type="NCBI Taxonomy" id="1770053"/>
    <lineage>
        <taxon>Bacteria</taxon>
        <taxon>Pseudomonadati</taxon>
        <taxon>Pseudomonadota</taxon>
        <taxon>Betaproteobacteria</taxon>
        <taxon>Burkholderiales</taxon>
        <taxon>Burkholderiaceae</taxon>
        <taxon>Chitinasiproducens</taxon>
    </lineage>
</organism>
<protein>
    <recommendedName>
        <fullName evidence="2">histidine kinase</fullName>
        <ecNumber evidence="2">2.7.13.3</ecNumber>
    </recommendedName>
</protein>
<feature type="transmembrane region" description="Helical" evidence="6">
    <location>
        <begin position="316"/>
        <end position="335"/>
    </location>
</feature>
<dbReference type="Gene3D" id="3.30.565.10">
    <property type="entry name" value="Histidine kinase-like ATPase, C-terminal domain"/>
    <property type="match status" value="1"/>
</dbReference>
<dbReference type="Proteomes" id="UP000243719">
    <property type="component" value="Unassembled WGS sequence"/>
</dbReference>
<keyword evidence="6" id="KW-0812">Transmembrane</keyword>
<dbReference type="STRING" id="1770053.SAMN05216551_101127"/>
<keyword evidence="9" id="KW-1185">Reference proteome</keyword>